<dbReference type="CDD" id="cd04242">
    <property type="entry name" value="AAK_G5K_ProB"/>
    <property type="match status" value="1"/>
</dbReference>
<gene>
    <name evidence="8 10" type="primary">proB</name>
    <name evidence="10" type="ORF">AULFYP135_01344</name>
</gene>
<dbReference type="PIRSF" id="PIRSF000729">
    <property type="entry name" value="GK"/>
    <property type="match status" value="1"/>
</dbReference>
<dbReference type="UniPathway" id="UPA00098">
    <property type="reaction ID" value="UER00359"/>
</dbReference>
<name>A0A6N2TAJ2_9FIRM</name>
<dbReference type="InterPro" id="IPR001048">
    <property type="entry name" value="Asp/Glu/Uridylate_kinase"/>
</dbReference>
<dbReference type="AlphaFoldDB" id="A0A6N2TAJ2"/>
<organism evidence="10">
    <name type="scientific">uncultured Anaerotruncus sp</name>
    <dbReference type="NCBI Taxonomy" id="905011"/>
    <lineage>
        <taxon>Bacteria</taxon>
        <taxon>Bacillati</taxon>
        <taxon>Bacillota</taxon>
        <taxon>Clostridia</taxon>
        <taxon>Eubacteriales</taxon>
        <taxon>Oscillospiraceae</taxon>
        <taxon>Anaerotruncus</taxon>
        <taxon>environmental samples</taxon>
    </lineage>
</organism>
<evidence type="ECO:0000256" key="5">
    <source>
        <dbReference type="ARBA" id="ARBA00022741"/>
    </source>
</evidence>
<evidence type="ECO:0000313" key="10">
    <source>
        <dbReference type="EMBL" id="VYT02645.1"/>
    </source>
</evidence>
<dbReference type="EMBL" id="CACRSL010000003">
    <property type="protein sequence ID" value="VYT02645.1"/>
    <property type="molecule type" value="Genomic_DNA"/>
</dbReference>
<keyword evidence="4 8" id="KW-0808">Transferase</keyword>
<dbReference type="EC" id="2.7.2.11" evidence="8"/>
<dbReference type="PANTHER" id="PTHR43654:SF1">
    <property type="entry name" value="ISOPENTENYL PHOSPHATE KINASE"/>
    <property type="match status" value="1"/>
</dbReference>
<dbReference type="Gene3D" id="3.40.1160.10">
    <property type="entry name" value="Acetylglutamate kinase-like"/>
    <property type="match status" value="1"/>
</dbReference>
<dbReference type="PANTHER" id="PTHR43654">
    <property type="entry name" value="GLUTAMATE 5-KINASE"/>
    <property type="match status" value="1"/>
</dbReference>
<feature type="binding site" evidence="8">
    <location>
        <begin position="172"/>
        <end position="173"/>
    </location>
    <ligand>
        <name>ATP</name>
        <dbReference type="ChEBI" id="CHEBI:30616"/>
    </ligand>
</feature>
<keyword evidence="1 8" id="KW-0963">Cytoplasm</keyword>
<dbReference type="InterPro" id="IPR011529">
    <property type="entry name" value="Glu_5kinase"/>
</dbReference>
<dbReference type="GO" id="GO:0004349">
    <property type="term" value="F:glutamate 5-kinase activity"/>
    <property type="evidence" value="ECO:0007669"/>
    <property type="project" value="UniProtKB-UniRule"/>
</dbReference>
<evidence type="ECO:0000256" key="3">
    <source>
        <dbReference type="ARBA" id="ARBA00022650"/>
    </source>
</evidence>
<feature type="binding site" evidence="8">
    <location>
        <position position="140"/>
    </location>
    <ligand>
        <name>substrate</name>
    </ligand>
</feature>
<dbReference type="SUPFAM" id="SSF53633">
    <property type="entry name" value="Carbamate kinase-like"/>
    <property type="match status" value="1"/>
</dbReference>
<comment type="catalytic activity">
    <reaction evidence="8">
        <text>L-glutamate + ATP = L-glutamyl 5-phosphate + ADP</text>
        <dbReference type="Rhea" id="RHEA:14877"/>
        <dbReference type="ChEBI" id="CHEBI:29985"/>
        <dbReference type="ChEBI" id="CHEBI:30616"/>
        <dbReference type="ChEBI" id="CHEBI:58274"/>
        <dbReference type="ChEBI" id="CHEBI:456216"/>
        <dbReference type="EC" id="2.7.2.11"/>
    </reaction>
</comment>
<protein>
    <recommendedName>
        <fullName evidence="8">Glutamate 5-kinase</fullName>
        <ecNumber evidence="8">2.7.2.11</ecNumber>
    </recommendedName>
    <alternativeName>
        <fullName evidence="8">Gamma-glutamyl kinase</fullName>
        <shortName evidence="8">GK</shortName>
    </alternativeName>
</protein>
<keyword evidence="3 8" id="KW-0641">Proline biosynthesis</keyword>
<dbReference type="NCBIfam" id="TIGR01027">
    <property type="entry name" value="proB"/>
    <property type="match status" value="1"/>
</dbReference>
<comment type="function">
    <text evidence="8">Catalyzes the transfer of a phosphate group to glutamate to form L-glutamate 5-phosphate.</text>
</comment>
<dbReference type="InterPro" id="IPR019797">
    <property type="entry name" value="Glutamate_5-kinase_CS"/>
</dbReference>
<dbReference type="PRINTS" id="PR00474">
    <property type="entry name" value="GLU5KINASE"/>
</dbReference>
<dbReference type="GO" id="GO:0005829">
    <property type="term" value="C:cytosol"/>
    <property type="evidence" value="ECO:0007669"/>
    <property type="project" value="TreeGrafter"/>
</dbReference>
<keyword evidence="5 8" id="KW-0547">Nucleotide-binding</keyword>
<dbReference type="GO" id="GO:0005524">
    <property type="term" value="F:ATP binding"/>
    <property type="evidence" value="ECO:0007669"/>
    <property type="project" value="UniProtKB-KW"/>
</dbReference>
<evidence type="ECO:0000259" key="9">
    <source>
        <dbReference type="Pfam" id="PF00696"/>
    </source>
</evidence>
<feature type="binding site" evidence="8">
    <location>
        <position position="13"/>
    </location>
    <ligand>
        <name>ATP</name>
        <dbReference type="ChEBI" id="CHEBI:30616"/>
    </ligand>
</feature>
<keyword evidence="6 8" id="KW-0418">Kinase</keyword>
<feature type="binding site" evidence="8">
    <location>
        <begin position="214"/>
        <end position="220"/>
    </location>
    <ligand>
        <name>ATP</name>
        <dbReference type="ChEBI" id="CHEBI:30616"/>
    </ligand>
</feature>
<evidence type="ECO:0000256" key="8">
    <source>
        <dbReference type="HAMAP-Rule" id="MF_00456"/>
    </source>
</evidence>
<feature type="domain" description="Aspartate/glutamate/uridylate kinase" evidence="9">
    <location>
        <begin position="8"/>
        <end position="237"/>
    </location>
</feature>
<keyword evidence="7 8" id="KW-0067">ATP-binding</keyword>
<feature type="binding site" evidence="8">
    <location>
        <position position="53"/>
    </location>
    <ligand>
        <name>substrate</name>
    </ligand>
</feature>
<dbReference type="Pfam" id="PF00696">
    <property type="entry name" value="AA_kinase"/>
    <property type="match status" value="1"/>
</dbReference>
<comment type="pathway">
    <text evidence="8">Amino-acid biosynthesis; L-proline biosynthesis; L-glutamate 5-semialdehyde from L-glutamate: step 1/2.</text>
</comment>
<dbReference type="InterPro" id="IPR036393">
    <property type="entry name" value="AceGlu_kinase-like_sf"/>
</dbReference>
<proteinExistence type="inferred from homology"/>
<sequence length="264" mass="28324">MASFQDAKRIVVKVGSSTLTYETGMINIRRVEKLVKVLADLRNSGKEIVLVSSGAVAVGVGKLGLKERPHDTPSKQAAAAVGQCELMYLYDKLFAEYNHNVAQVLLTRDIVEVEKRTENVVNTFNRLLEMGVIPVVNENDTVAVEEIEFGDNDTLSAIVATLVGANALILMSDIDGLYTANPHEDPNATLIRRVETIDDSILSIAGGAGSNRGTGGMITKIHAAQIACSKGIDMAIIQGENPDLLYDLMEGKEVGTHFVGGSIK</sequence>
<dbReference type="PROSITE" id="PS00902">
    <property type="entry name" value="GLUTAMATE_5_KINASE"/>
    <property type="match status" value="1"/>
</dbReference>
<dbReference type="HAMAP" id="MF_00456">
    <property type="entry name" value="ProB"/>
    <property type="match status" value="1"/>
</dbReference>
<accession>A0A6N2TAJ2</accession>
<dbReference type="InterPro" id="IPR005715">
    <property type="entry name" value="Glu_5kinase/COase_Synthase"/>
</dbReference>
<dbReference type="FunFam" id="3.40.1160.10:FF:000018">
    <property type="entry name" value="Glutamate 5-kinase"/>
    <property type="match status" value="1"/>
</dbReference>
<evidence type="ECO:0000256" key="2">
    <source>
        <dbReference type="ARBA" id="ARBA00022605"/>
    </source>
</evidence>
<evidence type="ECO:0000256" key="1">
    <source>
        <dbReference type="ARBA" id="ARBA00022490"/>
    </source>
</evidence>
<comment type="subcellular location">
    <subcellularLocation>
        <location evidence="8">Cytoplasm</location>
    </subcellularLocation>
</comment>
<evidence type="ECO:0000256" key="6">
    <source>
        <dbReference type="ARBA" id="ARBA00022777"/>
    </source>
</evidence>
<evidence type="ECO:0000256" key="4">
    <source>
        <dbReference type="ARBA" id="ARBA00022679"/>
    </source>
</evidence>
<dbReference type="GO" id="GO:0055129">
    <property type="term" value="P:L-proline biosynthetic process"/>
    <property type="evidence" value="ECO:0007669"/>
    <property type="project" value="UniProtKB-UniRule"/>
</dbReference>
<reference evidence="10" key="1">
    <citation type="submission" date="2019-11" db="EMBL/GenBank/DDBJ databases">
        <authorList>
            <person name="Feng L."/>
        </authorList>
    </citation>
    <scope>NUCLEOTIDE SEQUENCE</scope>
    <source>
        <strain evidence="10">AundefinedLFYP135</strain>
    </source>
</reference>
<dbReference type="InterPro" id="IPR041739">
    <property type="entry name" value="G5K_ProB"/>
</dbReference>
<keyword evidence="2 8" id="KW-0028">Amino-acid biosynthesis</keyword>
<evidence type="ECO:0000256" key="7">
    <source>
        <dbReference type="ARBA" id="ARBA00022840"/>
    </source>
</evidence>
<feature type="binding site" evidence="8">
    <location>
        <position position="152"/>
    </location>
    <ligand>
        <name>substrate</name>
    </ligand>
</feature>
<dbReference type="InterPro" id="IPR001057">
    <property type="entry name" value="Glu/AcGlu_kinase"/>
</dbReference>
<comment type="similarity">
    <text evidence="8">Belongs to the glutamate 5-kinase family.</text>
</comment>